<organism evidence="1">
    <name type="scientific">bioreactor metagenome</name>
    <dbReference type="NCBI Taxonomy" id="1076179"/>
    <lineage>
        <taxon>unclassified sequences</taxon>
        <taxon>metagenomes</taxon>
        <taxon>ecological metagenomes</taxon>
    </lineage>
</organism>
<name>A0A644UXH4_9ZZZZ</name>
<comment type="caution">
    <text evidence="1">The sequence shown here is derived from an EMBL/GenBank/DDBJ whole genome shotgun (WGS) entry which is preliminary data.</text>
</comment>
<accession>A0A644UXH4</accession>
<sequence>MPSDPKSWRVSFESLFKQREHCLKATFCSSPAMLPFYELTLRIPLTGSAEIRNRFRISGIHGRNLLKYALCSNEVGLPIGTHGINGYSF</sequence>
<protein>
    <submittedName>
        <fullName evidence="1">Uncharacterized protein</fullName>
    </submittedName>
</protein>
<dbReference type="EMBL" id="VSSQ01000178">
    <property type="protein sequence ID" value="MPL83591.1"/>
    <property type="molecule type" value="Genomic_DNA"/>
</dbReference>
<evidence type="ECO:0000313" key="1">
    <source>
        <dbReference type="EMBL" id="MPL83591.1"/>
    </source>
</evidence>
<reference evidence="1" key="1">
    <citation type="submission" date="2019-08" db="EMBL/GenBank/DDBJ databases">
        <authorList>
            <person name="Kucharzyk K."/>
            <person name="Murdoch R.W."/>
            <person name="Higgins S."/>
            <person name="Loffler F."/>
        </authorList>
    </citation>
    <scope>NUCLEOTIDE SEQUENCE</scope>
</reference>
<dbReference type="AlphaFoldDB" id="A0A644UXH4"/>
<gene>
    <name evidence="1" type="ORF">SDC9_29546</name>
</gene>
<proteinExistence type="predicted"/>